<evidence type="ECO:0000256" key="15">
    <source>
        <dbReference type="ARBA" id="ARBA00023157"/>
    </source>
</evidence>
<evidence type="ECO:0000256" key="2">
    <source>
        <dbReference type="ARBA" id="ARBA00007360"/>
    </source>
</evidence>
<dbReference type="InterPro" id="IPR000742">
    <property type="entry name" value="EGF"/>
</dbReference>
<feature type="disulfide bond" evidence="24">
    <location>
        <begin position="454"/>
        <end position="481"/>
    </location>
</feature>
<dbReference type="SMART" id="SM00181">
    <property type="entry name" value="EGF"/>
    <property type="match status" value="3"/>
</dbReference>
<keyword evidence="9" id="KW-0430">Lectin</keyword>
<comment type="function">
    <text evidence="22">Cell-surface glycoprotein having a role in immunoadhesion. Mediates in the adhesion of blood neutrophils in cytokine-activated endothelium through interaction with SELPLG/PSGL1. May have a role in capillary morphogenesis.</text>
</comment>
<feature type="domain" description="Sushi" evidence="29">
    <location>
        <begin position="858"/>
        <end position="917"/>
    </location>
</feature>
<evidence type="ECO:0000256" key="11">
    <source>
        <dbReference type="ARBA" id="ARBA00022837"/>
    </source>
</evidence>
<feature type="domain" description="Sushi" evidence="29">
    <location>
        <begin position="420"/>
        <end position="483"/>
    </location>
</feature>
<evidence type="ECO:0000256" key="5">
    <source>
        <dbReference type="ARBA" id="ARBA00022659"/>
    </source>
</evidence>
<evidence type="ECO:0000256" key="10">
    <source>
        <dbReference type="ARBA" id="ARBA00022737"/>
    </source>
</evidence>
<evidence type="ECO:0000259" key="27">
    <source>
        <dbReference type="PROSITE" id="PS50026"/>
    </source>
</evidence>
<dbReference type="SUPFAM" id="SSF57535">
    <property type="entry name" value="Complement control module/SCR domain"/>
    <property type="match status" value="10"/>
</dbReference>
<evidence type="ECO:0000256" key="13">
    <source>
        <dbReference type="ARBA" id="ARBA00022989"/>
    </source>
</evidence>
<feature type="domain" description="Sushi" evidence="29">
    <location>
        <begin position="670"/>
        <end position="732"/>
    </location>
</feature>
<keyword evidence="5 24" id="KW-0768">Sushi</keyword>
<dbReference type="Proteomes" id="UP000250572">
    <property type="component" value="Unassembled WGS sequence"/>
</dbReference>
<comment type="caution">
    <text evidence="30">The sequence shown here is derived from an EMBL/GenBank/DDBJ whole genome shotgun (WGS) entry which is preliminary data.</text>
</comment>
<feature type="domain" description="Sushi" evidence="29">
    <location>
        <begin position="733"/>
        <end position="795"/>
    </location>
</feature>
<dbReference type="InterPro" id="IPR035976">
    <property type="entry name" value="Sushi/SCR/CCP_sf"/>
</dbReference>
<dbReference type="PRINTS" id="PR00343">
    <property type="entry name" value="SELECTIN"/>
</dbReference>
<feature type="disulfide bond" evidence="23">
    <location>
        <begin position="1133"/>
        <end position="1142"/>
    </location>
</feature>
<dbReference type="InterPro" id="IPR016186">
    <property type="entry name" value="C-type_lectin-like/link_sf"/>
</dbReference>
<dbReference type="InterPro" id="IPR050350">
    <property type="entry name" value="Compl-Cell_Adhes-Reg"/>
</dbReference>
<feature type="transmembrane region" description="Helical" evidence="26">
    <location>
        <begin position="1238"/>
        <end position="1257"/>
    </location>
</feature>
<dbReference type="PROSITE" id="PS00615">
    <property type="entry name" value="C_TYPE_LECTIN_1"/>
    <property type="match status" value="1"/>
</dbReference>
<feature type="domain" description="Sushi" evidence="29">
    <location>
        <begin position="548"/>
        <end position="610"/>
    </location>
</feature>
<dbReference type="SMART" id="SM00032">
    <property type="entry name" value="CCP"/>
    <property type="match status" value="10"/>
</dbReference>
<feature type="disulfide bond" evidence="23">
    <location>
        <begin position="407"/>
        <end position="416"/>
    </location>
</feature>
<feature type="disulfide bond" evidence="24">
    <location>
        <begin position="828"/>
        <end position="855"/>
    </location>
</feature>
<dbReference type="PANTHER" id="PTHR19325:SF493">
    <property type="entry name" value="E-SELECTIN"/>
    <property type="match status" value="1"/>
</dbReference>
<feature type="disulfide bond" evidence="24">
    <location>
        <begin position="1176"/>
        <end position="1203"/>
    </location>
</feature>
<keyword evidence="12" id="KW-0130">Cell adhesion</keyword>
<dbReference type="InterPro" id="IPR016187">
    <property type="entry name" value="CTDL_fold"/>
</dbReference>
<dbReference type="Gene3D" id="2.10.25.10">
    <property type="entry name" value="Laminin"/>
    <property type="match status" value="1"/>
</dbReference>
<feature type="disulfide bond" evidence="24">
    <location>
        <begin position="640"/>
        <end position="667"/>
    </location>
</feature>
<dbReference type="Gene3D" id="2.10.70.10">
    <property type="entry name" value="Complement Module, domain 1"/>
    <property type="match status" value="10"/>
</dbReference>
<dbReference type="CDD" id="cd03592">
    <property type="entry name" value="CLECT_selectins_like"/>
    <property type="match status" value="1"/>
</dbReference>
<dbReference type="SMART" id="SM00034">
    <property type="entry name" value="CLECT"/>
    <property type="match status" value="2"/>
</dbReference>
<evidence type="ECO:0000256" key="3">
    <source>
        <dbReference type="ARBA" id="ARBA00022475"/>
    </source>
</evidence>
<keyword evidence="15 23" id="KW-1015">Disulfide bond</keyword>
<dbReference type="GO" id="GO:0030246">
    <property type="term" value="F:carbohydrate binding"/>
    <property type="evidence" value="ECO:0007669"/>
    <property type="project" value="UniProtKB-KW"/>
</dbReference>
<feature type="domain" description="EGF-like" evidence="27">
    <location>
        <begin position="382"/>
        <end position="417"/>
    </location>
</feature>
<feature type="transmembrane region" description="Helical" evidence="26">
    <location>
        <begin position="1269"/>
        <end position="1290"/>
    </location>
</feature>
<sequence>MLEVVPSCWLSSPREHEGLLKSSEPSGCGGRTPPLHSSPVELSLGLAKREEITGTSSGKLIFPREERNPRAASKQTMEWITKSKQLQANLDIRFVISVTQTRTGLRKEDWREHSHTGTELYTDVLVQSDFDLGLTLQHHPWQPNWYFTFSVALSEANKDSLVTGWLIEHGPVSVHLAPHDEGQYVFKSPLGINLNIGNFSQSFCHCAYSSTYATSEPPTEQKPAKHAEHDTFTRLVPFAVTCLCSLFKVLCMWTGVECWSYFYSDVRMDWESARTWCKTDYTDMVAIQNREEIEHLKKVLPRKAGYYWIGIRKVNNVWTWVGTNKSLTAEATNWASGEPNNGQNGIISGQAEDCVEMYIKREKDEGKWNDERCSKTKTALCYTAACKSDSCVHGECVETINSHVCKCSPGFYGEKCEQVVQCNKDQVISPEKGNVTCSHKYQNFSYESSCQYSCEEGYQLSVSEPQKCQETGTWSKQSPTCELIQCQELSAPERGFMKCSDPLRNFSYSSSCRFTCTEGYELDDSSSITLQCESSGKWNASKPTCVAVQCPALQNPDNGFINCEDDIDMRFSYGKRCNFSCAPGYNLAGSEMITCTSEAVWSEKMPLCEAVQCPALKDPENGSLKCVDGHGFEKNCSFSCEPGFELQGVHTIQCSEDGQWSNDIPTCKAVQCPALQGLENGALSCEGDTEMRFSYRKTCSFSCDPGFKLQGAHSIQCSEDKTWSDATPSCTAVQCPELQDLEYGAMSCEDDMEMRFSYKKSCSFKCVPGHRLVGPSEITCTAEAEWSEKMPHCEAITCQNPGGAAHMIVECSKPSTDLDPSSTCSFGCEAGFELRGANTTTCSQDGQWSEALPTCTAIRCPLLDAPENGHINCSDSQPVFNSQCSFTCDQDYTLDGHEILTCDRRGSWTGKSPTCQASSAPAIVVTTGVAAGATALASGVSLTMWILRKIKQRASKFELNSTSDSEEPLQVYKSSADSWSFAEATWGWTYHYSNNTMTWSEARKWCQEHFTDMVVIQNQKENDYIVSILPNRTSSPYYWIGLVKEHINETWKWVGNNSTWVGEHSWAENEPNNNHITEFCVEIYINNGQNRGKWNDEKCAKKKFPLCYKAQCNDSSCVKGICWETLNSTACLCSDGYEGDKCQTVVDCAPLSQPENGHIRCSEGGWEFNTTCSFKCDPGFTINGSYTVICKANKTWSDLQPVCSAVRCPPLSQPSNGNYSCSKEAQIFNSTCHFKCHLGFFMIGSSAVTCAANGHWTGPRPVCTSYKQALLAVAGCGALCSFFCICFCCIRHRKKKKRAQDRSVLKEVVRSIAAFFRFHTTFNQCNFVFFIDSLVLHREPEDATSPPSDVNGGTTMAALTSLGTTSPRYRRQQAMYLPMRRSHLTI</sequence>
<evidence type="ECO:0000256" key="8">
    <source>
        <dbReference type="ARBA" id="ARBA00022729"/>
    </source>
</evidence>
<evidence type="ECO:0000256" key="26">
    <source>
        <dbReference type="SAM" id="Phobius"/>
    </source>
</evidence>
<dbReference type="FunFam" id="3.10.100.10:FF:000007">
    <property type="entry name" value="L-selectin"/>
    <property type="match status" value="1"/>
</dbReference>
<dbReference type="PANTHER" id="PTHR19325">
    <property type="entry name" value="COMPLEMENT COMPONENT-RELATED SUSHI DOMAIN-CONTAINING"/>
    <property type="match status" value="1"/>
</dbReference>
<reference evidence="30 31" key="1">
    <citation type="journal article" date="2018" name="G3 (Bethesda)">
        <title>A High-Quality Reference Genome for the Invasive Mosquitofish Gambusia affinis Using a Chicago Library.</title>
        <authorList>
            <person name="Hoffberg S.L."/>
            <person name="Troendle N.J."/>
            <person name="Glenn T.C."/>
            <person name="Mahmud O."/>
            <person name="Louha S."/>
            <person name="Chalopin D."/>
            <person name="Bennetzen J.L."/>
            <person name="Mauricio R."/>
        </authorList>
    </citation>
    <scope>NUCLEOTIDE SEQUENCE [LARGE SCALE GENOMIC DNA]</scope>
    <source>
        <strain evidence="30">NE01/NJP1002.9</strain>
        <tissue evidence="30">Muscle</tissue>
    </source>
</reference>
<evidence type="ECO:0000256" key="21">
    <source>
        <dbReference type="ARBA" id="ARBA00043124"/>
    </source>
</evidence>
<dbReference type="PROSITE" id="PS01186">
    <property type="entry name" value="EGF_2"/>
    <property type="match status" value="2"/>
</dbReference>
<comment type="caution">
    <text evidence="23">Lacks conserved residue(s) required for the propagation of feature annotation.</text>
</comment>
<protein>
    <recommendedName>
        <fullName evidence="18">E-selectin</fullName>
    </recommendedName>
    <alternativeName>
        <fullName evidence="19">CD62 antigen-like family member E</fullName>
    </alternativeName>
    <alternativeName>
        <fullName evidence="20">Endothelial leukocyte adhesion molecule 1</fullName>
    </alternativeName>
    <alternativeName>
        <fullName evidence="21">Leukocyte-endothelial cell adhesion molecule 2</fullName>
    </alternativeName>
</protein>
<keyword evidence="7" id="KW-0479">Metal-binding</keyword>
<evidence type="ECO:0000256" key="18">
    <source>
        <dbReference type="ARBA" id="ARBA00040812"/>
    </source>
</evidence>
<dbReference type="GO" id="GO:0005886">
    <property type="term" value="C:plasma membrane"/>
    <property type="evidence" value="ECO:0007669"/>
    <property type="project" value="UniProtKB-SubCell"/>
</dbReference>
<evidence type="ECO:0000259" key="28">
    <source>
        <dbReference type="PROSITE" id="PS50041"/>
    </source>
</evidence>
<evidence type="ECO:0000256" key="24">
    <source>
        <dbReference type="PROSITE-ProRule" id="PRU00302"/>
    </source>
</evidence>
<keyword evidence="31" id="KW-1185">Reference proteome</keyword>
<feature type="domain" description="C-type lectin" evidence="28">
    <location>
        <begin position="254"/>
        <end position="382"/>
    </location>
</feature>
<feature type="domain" description="Sushi" evidence="29">
    <location>
        <begin position="1206"/>
        <end position="1265"/>
    </location>
</feature>
<evidence type="ECO:0000256" key="22">
    <source>
        <dbReference type="ARBA" id="ARBA00045695"/>
    </source>
</evidence>
<evidence type="ECO:0000256" key="12">
    <source>
        <dbReference type="ARBA" id="ARBA00022889"/>
    </source>
</evidence>
<dbReference type="PROSITE" id="PS50923">
    <property type="entry name" value="SUSHI"/>
    <property type="match status" value="10"/>
</dbReference>
<keyword evidence="3" id="KW-1003">Cell membrane</keyword>
<keyword evidence="10" id="KW-0677">Repeat</keyword>
<feature type="domain" description="Sushi" evidence="29">
    <location>
        <begin position="611"/>
        <end position="669"/>
    </location>
</feature>
<dbReference type="FunFam" id="2.10.70.10:FF:000001">
    <property type="entry name" value="Selectin P"/>
    <property type="match status" value="4"/>
</dbReference>
<comment type="similarity">
    <text evidence="2">Belongs to the selectin/LECAM family.</text>
</comment>
<dbReference type="Gene3D" id="3.10.100.10">
    <property type="entry name" value="Mannose-Binding Protein A, subunit A"/>
    <property type="match status" value="2"/>
</dbReference>
<feature type="disulfide bond" evidence="24">
    <location>
        <begin position="888"/>
        <end position="915"/>
    </location>
</feature>
<dbReference type="PROSITE" id="PS50026">
    <property type="entry name" value="EGF_3"/>
    <property type="match status" value="2"/>
</dbReference>
<dbReference type="PROSITE" id="PS50041">
    <property type="entry name" value="C_TYPE_LECTIN_2"/>
    <property type="match status" value="2"/>
</dbReference>
<dbReference type="PROSITE" id="PS00022">
    <property type="entry name" value="EGF_1"/>
    <property type="match status" value="2"/>
</dbReference>
<dbReference type="InterPro" id="IPR033991">
    <property type="entry name" value="Selectin_CTLD"/>
</dbReference>
<keyword evidence="11" id="KW-0106">Calcium</keyword>
<evidence type="ECO:0000313" key="30">
    <source>
        <dbReference type="EMBL" id="PWA20902.1"/>
    </source>
</evidence>
<dbReference type="Pfam" id="PF00084">
    <property type="entry name" value="Sushi"/>
    <property type="match status" value="10"/>
</dbReference>
<dbReference type="SUPFAM" id="SSF56436">
    <property type="entry name" value="C-type lectin-like"/>
    <property type="match status" value="2"/>
</dbReference>
<dbReference type="GO" id="GO:0046872">
    <property type="term" value="F:metal ion binding"/>
    <property type="evidence" value="ECO:0007669"/>
    <property type="project" value="UniProtKB-KW"/>
</dbReference>
<feature type="disulfide bond" evidence="24">
    <location>
        <begin position="703"/>
        <end position="730"/>
    </location>
</feature>
<keyword evidence="6 26" id="KW-0812">Transmembrane</keyword>
<name>A0A315VDQ6_GAMAF</name>
<dbReference type="Pfam" id="PF00059">
    <property type="entry name" value="Lectin_C"/>
    <property type="match status" value="2"/>
</dbReference>
<feature type="region of interest" description="Disordered" evidence="25">
    <location>
        <begin position="15"/>
        <end position="36"/>
    </location>
</feature>
<dbReference type="InterPro" id="IPR002396">
    <property type="entry name" value="Selectin_superfamily"/>
</dbReference>
<evidence type="ECO:0000256" key="25">
    <source>
        <dbReference type="SAM" id="MobiDB-lite"/>
    </source>
</evidence>
<dbReference type="CDD" id="cd00033">
    <property type="entry name" value="CCP"/>
    <property type="match status" value="10"/>
</dbReference>
<evidence type="ECO:0000259" key="29">
    <source>
        <dbReference type="PROSITE" id="PS50923"/>
    </source>
</evidence>
<dbReference type="GO" id="GO:0007155">
    <property type="term" value="P:cell adhesion"/>
    <property type="evidence" value="ECO:0007669"/>
    <property type="project" value="UniProtKB-KW"/>
</dbReference>
<evidence type="ECO:0000256" key="19">
    <source>
        <dbReference type="ARBA" id="ARBA00041401"/>
    </source>
</evidence>
<comment type="subcellular location">
    <subcellularLocation>
        <location evidence="1">Cell membrane</location>
        <topology evidence="1">Single-pass type I membrane protein</topology>
    </subcellularLocation>
</comment>
<keyword evidence="8" id="KW-0732">Signal</keyword>
<dbReference type="InterPro" id="IPR001304">
    <property type="entry name" value="C-type_lectin-like"/>
</dbReference>
<keyword evidence="14 26" id="KW-0472">Membrane</keyword>
<evidence type="ECO:0000256" key="1">
    <source>
        <dbReference type="ARBA" id="ARBA00004251"/>
    </source>
</evidence>
<feature type="disulfide bond" evidence="23">
    <location>
        <begin position="1112"/>
        <end position="1122"/>
    </location>
</feature>
<evidence type="ECO:0000256" key="14">
    <source>
        <dbReference type="ARBA" id="ARBA00023136"/>
    </source>
</evidence>
<dbReference type="InterPro" id="IPR018378">
    <property type="entry name" value="C-type_lectin_CS"/>
</dbReference>
<dbReference type="EMBL" id="NHOQ01001926">
    <property type="protein sequence ID" value="PWA20902.1"/>
    <property type="molecule type" value="Genomic_DNA"/>
</dbReference>
<evidence type="ECO:0000256" key="23">
    <source>
        <dbReference type="PROSITE-ProRule" id="PRU00076"/>
    </source>
</evidence>
<evidence type="ECO:0000313" key="31">
    <source>
        <dbReference type="Proteomes" id="UP000250572"/>
    </source>
</evidence>
<feature type="non-terminal residue" evidence="30">
    <location>
        <position position="1386"/>
    </location>
</feature>
<dbReference type="STRING" id="33528.ENSGAFP00000024690"/>
<feature type="disulfide bond" evidence="24">
    <location>
        <begin position="1236"/>
        <end position="1263"/>
    </location>
</feature>
<keyword evidence="13 26" id="KW-1133">Transmembrane helix</keyword>
<evidence type="ECO:0000256" key="20">
    <source>
        <dbReference type="ARBA" id="ARBA00042113"/>
    </source>
</evidence>
<feature type="domain" description="Sushi" evidence="29">
    <location>
        <begin position="796"/>
        <end position="857"/>
    </location>
</feature>
<feature type="domain" description="C-type lectin" evidence="28">
    <location>
        <begin position="985"/>
        <end position="1108"/>
    </location>
</feature>
<accession>A0A315VDQ6</accession>
<dbReference type="CDD" id="cd00054">
    <property type="entry name" value="EGF_CA"/>
    <property type="match status" value="1"/>
</dbReference>
<feature type="disulfide bond" evidence="24">
    <location>
        <begin position="581"/>
        <end position="608"/>
    </location>
</feature>
<evidence type="ECO:0000256" key="4">
    <source>
        <dbReference type="ARBA" id="ARBA00022536"/>
    </source>
</evidence>
<dbReference type="InterPro" id="IPR000436">
    <property type="entry name" value="Sushi_SCR_CCP_dom"/>
</dbReference>
<evidence type="ECO:0000256" key="16">
    <source>
        <dbReference type="ARBA" id="ARBA00023180"/>
    </source>
</evidence>
<evidence type="ECO:0000256" key="7">
    <source>
        <dbReference type="ARBA" id="ARBA00022723"/>
    </source>
</evidence>
<evidence type="ECO:0000256" key="17">
    <source>
        <dbReference type="ARBA" id="ARBA00038738"/>
    </source>
</evidence>
<comment type="subunit">
    <text evidence="17">Interacts with SELPLG/PSGL1 and PODXL2 through the sialyl Lewis X epitope. SELPLG sulfation appears not to be required for this interaction.</text>
</comment>
<feature type="disulfide bond" evidence="24">
    <location>
        <begin position="766"/>
        <end position="793"/>
    </location>
</feature>
<keyword evidence="4 23" id="KW-0245">EGF-like domain</keyword>
<evidence type="ECO:0000256" key="9">
    <source>
        <dbReference type="ARBA" id="ARBA00022734"/>
    </source>
</evidence>
<keyword evidence="16" id="KW-0325">Glycoprotein</keyword>
<evidence type="ECO:0000256" key="6">
    <source>
        <dbReference type="ARBA" id="ARBA00022692"/>
    </source>
</evidence>
<organism evidence="30 31">
    <name type="scientific">Gambusia affinis</name>
    <name type="common">Western mosquitofish</name>
    <name type="synonym">Heterandria affinis</name>
    <dbReference type="NCBI Taxonomy" id="33528"/>
    <lineage>
        <taxon>Eukaryota</taxon>
        <taxon>Metazoa</taxon>
        <taxon>Chordata</taxon>
        <taxon>Craniata</taxon>
        <taxon>Vertebrata</taxon>
        <taxon>Euteleostomi</taxon>
        <taxon>Actinopterygii</taxon>
        <taxon>Neopterygii</taxon>
        <taxon>Teleostei</taxon>
        <taxon>Neoteleostei</taxon>
        <taxon>Acanthomorphata</taxon>
        <taxon>Ovalentaria</taxon>
        <taxon>Atherinomorphae</taxon>
        <taxon>Cyprinodontiformes</taxon>
        <taxon>Poeciliidae</taxon>
        <taxon>Poeciliinae</taxon>
        <taxon>Gambusia</taxon>
    </lineage>
</organism>
<proteinExistence type="inferred from homology"/>
<feature type="disulfide bond" evidence="23">
    <location>
        <begin position="386"/>
        <end position="396"/>
    </location>
</feature>
<gene>
    <name evidence="30" type="ORF">CCH79_00007214</name>
</gene>
<feature type="domain" description="EGF-like" evidence="27">
    <location>
        <begin position="1108"/>
        <end position="1143"/>
    </location>
</feature>
<feature type="transmembrane region" description="Helical" evidence="26">
    <location>
        <begin position="922"/>
        <end position="947"/>
    </location>
</feature>
<feature type="domain" description="Sushi" evidence="29">
    <location>
        <begin position="1146"/>
        <end position="1205"/>
    </location>
</feature>
<feature type="domain" description="Sushi" evidence="29">
    <location>
        <begin position="484"/>
        <end position="547"/>
    </location>
</feature>